<keyword evidence="3" id="KW-1185">Reference proteome</keyword>
<comment type="caution">
    <text evidence="2">The sequence shown here is derived from an EMBL/GenBank/DDBJ whole genome shotgun (WGS) entry which is preliminary data.</text>
</comment>
<feature type="compositionally biased region" description="Basic residues" evidence="1">
    <location>
        <begin position="8"/>
        <end position="21"/>
    </location>
</feature>
<protein>
    <submittedName>
        <fullName evidence="2">Uncharacterized protein</fullName>
    </submittedName>
</protein>
<evidence type="ECO:0000256" key="1">
    <source>
        <dbReference type="SAM" id="MobiDB-lite"/>
    </source>
</evidence>
<gene>
    <name evidence="2" type="ORF">WN944_013532</name>
</gene>
<organism evidence="2 3">
    <name type="scientific">Citrus x changshan-huyou</name>
    <dbReference type="NCBI Taxonomy" id="2935761"/>
    <lineage>
        <taxon>Eukaryota</taxon>
        <taxon>Viridiplantae</taxon>
        <taxon>Streptophyta</taxon>
        <taxon>Embryophyta</taxon>
        <taxon>Tracheophyta</taxon>
        <taxon>Spermatophyta</taxon>
        <taxon>Magnoliopsida</taxon>
        <taxon>eudicotyledons</taxon>
        <taxon>Gunneridae</taxon>
        <taxon>Pentapetalae</taxon>
        <taxon>rosids</taxon>
        <taxon>malvids</taxon>
        <taxon>Sapindales</taxon>
        <taxon>Rutaceae</taxon>
        <taxon>Aurantioideae</taxon>
        <taxon>Citrus</taxon>
    </lineage>
</organism>
<feature type="region of interest" description="Disordered" evidence="1">
    <location>
        <begin position="1"/>
        <end position="37"/>
    </location>
</feature>
<evidence type="ECO:0000313" key="2">
    <source>
        <dbReference type="EMBL" id="KAK9198348.1"/>
    </source>
</evidence>
<dbReference type="Proteomes" id="UP001428341">
    <property type="component" value="Unassembled WGS sequence"/>
</dbReference>
<dbReference type="EMBL" id="JBCGBO010000005">
    <property type="protein sequence ID" value="KAK9198348.1"/>
    <property type="molecule type" value="Genomic_DNA"/>
</dbReference>
<dbReference type="AlphaFoldDB" id="A0AAP0QI03"/>
<sequence length="37" mass="4368">MQNVKEARCKKKEKLKPRKINKPMTSDDSKQSDYNSL</sequence>
<accession>A0AAP0QI03</accession>
<evidence type="ECO:0000313" key="3">
    <source>
        <dbReference type="Proteomes" id="UP001428341"/>
    </source>
</evidence>
<name>A0AAP0QI03_9ROSI</name>
<reference evidence="2 3" key="1">
    <citation type="submission" date="2024-05" db="EMBL/GenBank/DDBJ databases">
        <title>Haplotype-resolved chromosome-level genome assembly of Huyou (Citrus changshanensis).</title>
        <authorList>
            <person name="Miao C."/>
            <person name="Chen W."/>
            <person name="Wu Y."/>
            <person name="Wang L."/>
            <person name="Zhao S."/>
            <person name="Grierson D."/>
            <person name="Xu C."/>
            <person name="Chen K."/>
        </authorList>
    </citation>
    <scope>NUCLEOTIDE SEQUENCE [LARGE SCALE GENOMIC DNA]</scope>
    <source>
        <strain evidence="2">01-14</strain>
        <tissue evidence="2">Leaf</tissue>
    </source>
</reference>
<proteinExistence type="predicted"/>